<evidence type="ECO:0000313" key="2">
    <source>
        <dbReference type="Proteomes" id="UP000499080"/>
    </source>
</evidence>
<dbReference type="Proteomes" id="UP000499080">
    <property type="component" value="Unassembled WGS sequence"/>
</dbReference>
<gene>
    <name evidence="1" type="ORF">AVEN_218919_1</name>
</gene>
<keyword evidence="2" id="KW-1185">Reference proteome</keyword>
<protein>
    <submittedName>
        <fullName evidence="1">Uncharacterized protein</fullName>
    </submittedName>
</protein>
<proteinExistence type="predicted"/>
<accession>A0A4Y2NP97</accession>
<comment type="caution">
    <text evidence="1">The sequence shown here is derived from an EMBL/GenBank/DDBJ whole genome shotgun (WGS) entry which is preliminary data.</text>
</comment>
<reference evidence="1 2" key="1">
    <citation type="journal article" date="2019" name="Sci. Rep.">
        <title>Orb-weaving spider Araneus ventricosus genome elucidates the spidroin gene catalogue.</title>
        <authorList>
            <person name="Kono N."/>
            <person name="Nakamura H."/>
            <person name="Ohtoshi R."/>
            <person name="Moran D.A.P."/>
            <person name="Shinohara A."/>
            <person name="Yoshida Y."/>
            <person name="Fujiwara M."/>
            <person name="Mori M."/>
            <person name="Tomita M."/>
            <person name="Arakawa K."/>
        </authorList>
    </citation>
    <scope>NUCLEOTIDE SEQUENCE [LARGE SCALE GENOMIC DNA]</scope>
</reference>
<name>A0A4Y2NP97_ARAVE</name>
<dbReference type="AlphaFoldDB" id="A0A4Y2NP97"/>
<evidence type="ECO:0000313" key="1">
    <source>
        <dbReference type="EMBL" id="GBN40752.1"/>
    </source>
</evidence>
<sequence>MKLDPEVKICFQKVLDALLTELQKRKKTSDTNKIERKCAAINHAIISAVRRRSFLSNIQIGIELTLHRLYESKHLTDILAAMGVSISYNEISLDRNSVINAGSPKISDEAFIQNMFGKVDVNVGTLDGLNAFHAMGGIQCIAPGTAYP</sequence>
<dbReference type="OrthoDB" id="10069752at2759"/>
<organism evidence="1 2">
    <name type="scientific">Araneus ventricosus</name>
    <name type="common">Orbweaver spider</name>
    <name type="synonym">Epeira ventricosa</name>
    <dbReference type="NCBI Taxonomy" id="182803"/>
    <lineage>
        <taxon>Eukaryota</taxon>
        <taxon>Metazoa</taxon>
        <taxon>Ecdysozoa</taxon>
        <taxon>Arthropoda</taxon>
        <taxon>Chelicerata</taxon>
        <taxon>Arachnida</taxon>
        <taxon>Araneae</taxon>
        <taxon>Araneomorphae</taxon>
        <taxon>Entelegynae</taxon>
        <taxon>Araneoidea</taxon>
        <taxon>Araneidae</taxon>
        <taxon>Araneus</taxon>
    </lineage>
</organism>
<dbReference type="EMBL" id="BGPR01009550">
    <property type="protein sequence ID" value="GBN40752.1"/>
    <property type="molecule type" value="Genomic_DNA"/>
</dbReference>